<dbReference type="EMBL" id="UOFW01000148">
    <property type="protein sequence ID" value="VAX05894.1"/>
    <property type="molecule type" value="Genomic_DNA"/>
</dbReference>
<evidence type="ECO:0000256" key="4">
    <source>
        <dbReference type="ARBA" id="ARBA00023163"/>
    </source>
</evidence>
<dbReference type="SUPFAM" id="SSF46785">
    <property type="entry name" value="Winged helix' DNA-binding domain"/>
    <property type="match status" value="1"/>
</dbReference>
<dbReference type="Gene3D" id="3.40.190.290">
    <property type="match status" value="1"/>
</dbReference>
<dbReference type="InterPro" id="IPR058163">
    <property type="entry name" value="LysR-type_TF_proteobact-type"/>
</dbReference>
<dbReference type="FunFam" id="1.10.10.10:FF:000001">
    <property type="entry name" value="LysR family transcriptional regulator"/>
    <property type="match status" value="1"/>
</dbReference>
<comment type="similarity">
    <text evidence="1">Belongs to the LysR transcriptional regulatory family.</text>
</comment>
<keyword evidence="3" id="KW-0238">DNA-binding</keyword>
<organism evidence="6">
    <name type="scientific">hydrothermal vent metagenome</name>
    <dbReference type="NCBI Taxonomy" id="652676"/>
    <lineage>
        <taxon>unclassified sequences</taxon>
        <taxon>metagenomes</taxon>
        <taxon>ecological metagenomes</taxon>
    </lineage>
</organism>
<dbReference type="Gene3D" id="1.10.10.10">
    <property type="entry name" value="Winged helix-like DNA-binding domain superfamily/Winged helix DNA-binding domain"/>
    <property type="match status" value="1"/>
</dbReference>
<proteinExistence type="inferred from homology"/>
<dbReference type="SUPFAM" id="SSF53850">
    <property type="entry name" value="Periplasmic binding protein-like II"/>
    <property type="match status" value="1"/>
</dbReference>
<dbReference type="GO" id="GO:0003700">
    <property type="term" value="F:DNA-binding transcription factor activity"/>
    <property type="evidence" value="ECO:0007669"/>
    <property type="project" value="InterPro"/>
</dbReference>
<dbReference type="PRINTS" id="PR00039">
    <property type="entry name" value="HTHLYSR"/>
</dbReference>
<keyword evidence="2" id="KW-0805">Transcription regulation</keyword>
<dbReference type="InterPro" id="IPR036390">
    <property type="entry name" value="WH_DNA-bd_sf"/>
</dbReference>
<evidence type="ECO:0000256" key="1">
    <source>
        <dbReference type="ARBA" id="ARBA00009437"/>
    </source>
</evidence>
<dbReference type="AlphaFoldDB" id="A0A3B1B1M9"/>
<name>A0A3B1B1M9_9ZZZZ</name>
<feature type="domain" description="HTH lysR-type" evidence="5">
    <location>
        <begin position="1"/>
        <end position="59"/>
    </location>
</feature>
<sequence length="301" mass="33976">MGQLEDMDTFVRIVDAGSISRAADQLGIVKSAISRRLTELEHRLGVQLLTRTTRQSSLTGAGRQYYEKAQEILAHVVELNAATSCAQIALNGILKISAPVSFGLLHMAPAMNEFAALHPDLTIHMDFNDRHINLVEEGYDLAIRIAELKDSRLIAQKIAPVRRLICASPDYLERMGIPEKPEDLKDHHILHYTNTQSTTWHLIDKTGHEHAASLGSKMIANNGDFLKQAAIDGLGLIYSPTFIAWDDIKSGRLVTVMTQYHCRELNAYAVYPQTRHLPQRVRKFIDFIKEKFGSKPYWDKY</sequence>
<dbReference type="CDD" id="cd08422">
    <property type="entry name" value="PBP2_CrgA_like"/>
    <property type="match status" value="1"/>
</dbReference>
<dbReference type="PROSITE" id="PS50931">
    <property type="entry name" value="HTH_LYSR"/>
    <property type="match status" value="1"/>
</dbReference>
<dbReference type="InterPro" id="IPR005119">
    <property type="entry name" value="LysR_subst-bd"/>
</dbReference>
<evidence type="ECO:0000256" key="2">
    <source>
        <dbReference type="ARBA" id="ARBA00023015"/>
    </source>
</evidence>
<dbReference type="PANTHER" id="PTHR30537">
    <property type="entry name" value="HTH-TYPE TRANSCRIPTIONAL REGULATOR"/>
    <property type="match status" value="1"/>
</dbReference>
<protein>
    <submittedName>
        <fullName evidence="6">Transcriptional regulator, LysR family</fullName>
    </submittedName>
</protein>
<dbReference type="Pfam" id="PF03466">
    <property type="entry name" value="LysR_substrate"/>
    <property type="match status" value="1"/>
</dbReference>
<dbReference type="InterPro" id="IPR036388">
    <property type="entry name" value="WH-like_DNA-bd_sf"/>
</dbReference>
<evidence type="ECO:0000259" key="5">
    <source>
        <dbReference type="PROSITE" id="PS50931"/>
    </source>
</evidence>
<keyword evidence="4" id="KW-0804">Transcription</keyword>
<dbReference type="PANTHER" id="PTHR30537:SF5">
    <property type="entry name" value="HTH-TYPE TRANSCRIPTIONAL ACTIVATOR TTDR-RELATED"/>
    <property type="match status" value="1"/>
</dbReference>
<dbReference type="Pfam" id="PF00126">
    <property type="entry name" value="HTH_1"/>
    <property type="match status" value="1"/>
</dbReference>
<accession>A0A3B1B1M9</accession>
<dbReference type="FunFam" id="3.40.190.290:FF:000001">
    <property type="entry name" value="Transcriptional regulator, LysR family"/>
    <property type="match status" value="1"/>
</dbReference>
<dbReference type="GO" id="GO:0006351">
    <property type="term" value="P:DNA-templated transcription"/>
    <property type="evidence" value="ECO:0007669"/>
    <property type="project" value="TreeGrafter"/>
</dbReference>
<evidence type="ECO:0000313" key="6">
    <source>
        <dbReference type="EMBL" id="VAX05894.1"/>
    </source>
</evidence>
<gene>
    <name evidence="6" type="ORF">MNBD_ALPHA03-1677</name>
</gene>
<dbReference type="InterPro" id="IPR000847">
    <property type="entry name" value="LysR_HTH_N"/>
</dbReference>
<evidence type="ECO:0000256" key="3">
    <source>
        <dbReference type="ARBA" id="ARBA00023125"/>
    </source>
</evidence>
<reference evidence="6" key="1">
    <citation type="submission" date="2018-06" db="EMBL/GenBank/DDBJ databases">
        <authorList>
            <person name="Zhirakovskaya E."/>
        </authorList>
    </citation>
    <scope>NUCLEOTIDE SEQUENCE</scope>
</reference>
<dbReference type="GO" id="GO:0043565">
    <property type="term" value="F:sequence-specific DNA binding"/>
    <property type="evidence" value="ECO:0007669"/>
    <property type="project" value="TreeGrafter"/>
</dbReference>